<sequence>MFPPWQISRHAWQQLPLNSRKQRYNSCMKFLRVIGCQRHSNRTGIIYNLCSGRCNSTTCKPFPLPPLLSSLTLRSPTSLQRRQRRHYRFALLLFFS</sequence>
<dbReference type="Proteomes" id="UP001054945">
    <property type="component" value="Unassembled WGS sequence"/>
</dbReference>
<dbReference type="AlphaFoldDB" id="A0AAV4PXY8"/>
<protein>
    <submittedName>
        <fullName evidence="1">Uncharacterized protein</fullName>
    </submittedName>
</protein>
<proteinExistence type="predicted"/>
<accession>A0AAV4PXY8</accession>
<evidence type="ECO:0000313" key="1">
    <source>
        <dbReference type="EMBL" id="GIY01176.1"/>
    </source>
</evidence>
<reference evidence="1 2" key="1">
    <citation type="submission" date="2021-06" db="EMBL/GenBank/DDBJ databases">
        <title>Caerostris extrusa draft genome.</title>
        <authorList>
            <person name="Kono N."/>
            <person name="Arakawa K."/>
        </authorList>
    </citation>
    <scope>NUCLEOTIDE SEQUENCE [LARGE SCALE GENOMIC DNA]</scope>
</reference>
<organism evidence="1 2">
    <name type="scientific">Caerostris extrusa</name>
    <name type="common">Bark spider</name>
    <name type="synonym">Caerostris bankana</name>
    <dbReference type="NCBI Taxonomy" id="172846"/>
    <lineage>
        <taxon>Eukaryota</taxon>
        <taxon>Metazoa</taxon>
        <taxon>Ecdysozoa</taxon>
        <taxon>Arthropoda</taxon>
        <taxon>Chelicerata</taxon>
        <taxon>Arachnida</taxon>
        <taxon>Araneae</taxon>
        <taxon>Araneomorphae</taxon>
        <taxon>Entelegynae</taxon>
        <taxon>Araneoidea</taxon>
        <taxon>Araneidae</taxon>
        <taxon>Caerostris</taxon>
    </lineage>
</organism>
<keyword evidence="2" id="KW-1185">Reference proteome</keyword>
<evidence type="ECO:0000313" key="2">
    <source>
        <dbReference type="Proteomes" id="UP001054945"/>
    </source>
</evidence>
<gene>
    <name evidence="1" type="ORF">CEXT_213161</name>
</gene>
<name>A0AAV4PXY8_CAEEX</name>
<dbReference type="EMBL" id="BPLR01005275">
    <property type="protein sequence ID" value="GIY01176.1"/>
    <property type="molecule type" value="Genomic_DNA"/>
</dbReference>
<comment type="caution">
    <text evidence="1">The sequence shown here is derived from an EMBL/GenBank/DDBJ whole genome shotgun (WGS) entry which is preliminary data.</text>
</comment>